<comment type="caution">
    <text evidence="1">The sequence shown here is derived from an EMBL/GenBank/DDBJ whole genome shotgun (WGS) entry which is preliminary data.</text>
</comment>
<organism evidence="1">
    <name type="scientific">marine sediment metagenome</name>
    <dbReference type="NCBI Taxonomy" id="412755"/>
    <lineage>
        <taxon>unclassified sequences</taxon>
        <taxon>metagenomes</taxon>
        <taxon>ecological metagenomes</taxon>
    </lineage>
</organism>
<evidence type="ECO:0000313" key="1">
    <source>
        <dbReference type="EMBL" id="KKN71732.1"/>
    </source>
</evidence>
<dbReference type="Gene3D" id="3.30.1380.10">
    <property type="match status" value="1"/>
</dbReference>
<gene>
    <name evidence="1" type="ORF">LCGC14_0417980</name>
</gene>
<reference evidence="1" key="1">
    <citation type="journal article" date="2015" name="Nature">
        <title>Complex archaea that bridge the gap between prokaryotes and eukaryotes.</title>
        <authorList>
            <person name="Spang A."/>
            <person name="Saw J.H."/>
            <person name="Jorgensen S.L."/>
            <person name="Zaremba-Niedzwiedzka K."/>
            <person name="Martijn J."/>
            <person name="Lind A.E."/>
            <person name="van Eijk R."/>
            <person name="Schleper C."/>
            <person name="Guy L."/>
            <person name="Ettema T.J."/>
        </authorList>
    </citation>
    <scope>NUCLEOTIDE SEQUENCE</scope>
</reference>
<sequence>MSSRDINKLKETFRASVKELIRKANNIGIPAFVTDTTRTLAEQKELVRKGLSWTLESKHLTGEAADIAFNPDGPLSYDAKMYKRLYKIVKDIPYIIWPYKDLGWRGDKPHFQYDPSKKPKSELIKQVNSLFRSVWGRQPKEKESRYFQYRVAGGVHTEEDLLRKMRFWHGLPRFLFILEMQRRGFF</sequence>
<evidence type="ECO:0008006" key="2">
    <source>
        <dbReference type="Google" id="ProtNLM"/>
    </source>
</evidence>
<name>A0A0F9T9V0_9ZZZZ</name>
<proteinExistence type="predicted"/>
<dbReference type="SUPFAM" id="SSF55166">
    <property type="entry name" value="Hedgehog/DD-peptidase"/>
    <property type="match status" value="1"/>
</dbReference>
<protein>
    <recommendedName>
        <fullName evidence="2">Peptidase M15C domain-containing protein</fullName>
    </recommendedName>
</protein>
<accession>A0A0F9T9V0</accession>
<dbReference type="InterPro" id="IPR009045">
    <property type="entry name" value="Zn_M74/Hedgehog-like"/>
</dbReference>
<dbReference type="CDD" id="cd14845">
    <property type="entry name" value="L-Ala-D-Glu_peptidase_like"/>
    <property type="match status" value="1"/>
</dbReference>
<dbReference type="AlphaFoldDB" id="A0A0F9T9V0"/>
<dbReference type="EMBL" id="LAZR01000377">
    <property type="protein sequence ID" value="KKN71732.1"/>
    <property type="molecule type" value="Genomic_DNA"/>
</dbReference>